<organism evidence="3 4">
    <name type="scientific">Actinomadura geliboluensis</name>
    <dbReference type="NCBI Taxonomy" id="882440"/>
    <lineage>
        <taxon>Bacteria</taxon>
        <taxon>Bacillati</taxon>
        <taxon>Actinomycetota</taxon>
        <taxon>Actinomycetes</taxon>
        <taxon>Streptosporangiales</taxon>
        <taxon>Thermomonosporaceae</taxon>
        <taxon>Actinomadura</taxon>
    </lineage>
</organism>
<accession>A0A5S4H718</accession>
<dbReference type="InterPro" id="IPR002182">
    <property type="entry name" value="NB-ARC"/>
</dbReference>
<dbReference type="AlphaFoldDB" id="A0A5S4H718"/>
<feature type="transmembrane region" description="Helical" evidence="1">
    <location>
        <begin position="42"/>
        <end position="65"/>
    </location>
</feature>
<feature type="transmembrane region" description="Helical" evidence="1">
    <location>
        <begin position="12"/>
        <end position="30"/>
    </location>
</feature>
<dbReference type="PRINTS" id="PR00364">
    <property type="entry name" value="DISEASERSIST"/>
</dbReference>
<keyword evidence="1" id="KW-0812">Transmembrane</keyword>
<name>A0A5S4H718_9ACTN</name>
<protein>
    <submittedName>
        <fullName evidence="3">Tetratricopeptide repeat protein</fullName>
    </submittedName>
</protein>
<evidence type="ECO:0000313" key="3">
    <source>
        <dbReference type="EMBL" id="TMR40531.1"/>
    </source>
</evidence>
<dbReference type="Pfam" id="PF00931">
    <property type="entry name" value="NB-ARC"/>
    <property type="match status" value="1"/>
</dbReference>
<dbReference type="GO" id="GO:0043531">
    <property type="term" value="F:ADP binding"/>
    <property type="evidence" value="ECO:0007669"/>
    <property type="project" value="InterPro"/>
</dbReference>
<dbReference type="NCBIfam" id="NF040586">
    <property type="entry name" value="FxSxx_TPR"/>
    <property type="match status" value="1"/>
</dbReference>
<dbReference type="EMBL" id="VCKZ01000052">
    <property type="protein sequence ID" value="TMR40531.1"/>
    <property type="molecule type" value="Genomic_DNA"/>
</dbReference>
<dbReference type="Pfam" id="PF13424">
    <property type="entry name" value="TPR_12"/>
    <property type="match status" value="2"/>
</dbReference>
<keyword evidence="1" id="KW-1133">Transmembrane helix</keyword>
<dbReference type="SUPFAM" id="SSF52540">
    <property type="entry name" value="P-loop containing nucleoside triphosphate hydrolases"/>
    <property type="match status" value="1"/>
</dbReference>
<proteinExistence type="predicted"/>
<gene>
    <name evidence="3" type="ORF">ETD96_10370</name>
</gene>
<dbReference type="InterPro" id="IPR053137">
    <property type="entry name" value="NLR-like"/>
</dbReference>
<comment type="caution">
    <text evidence="3">The sequence shown here is derived from an EMBL/GenBank/DDBJ whole genome shotgun (WGS) entry which is preliminary data.</text>
</comment>
<dbReference type="InterPro" id="IPR011990">
    <property type="entry name" value="TPR-like_helical_dom_sf"/>
</dbReference>
<dbReference type="RefSeq" id="WP_138636104.1">
    <property type="nucleotide sequence ID" value="NZ_JASWDG010000149.1"/>
</dbReference>
<keyword evidence="1" id="KW-0472">Membrane</keyword>
<evidence type="ECO:0000259" key="2">
    <source>
        <dbReference type="Pfam" id="PF00931"/>
    </source>
</evidence>
<dbReference type="Gene3D" id="3.40.50.300">
    <property type="entry name" value="P-loop containing nucleotide triphosphate hydrolases"/>
    <property type="match status" value="1"/>
</dbReference>
<keyword evidence="4" id="KW-1185">Reference proteome</keyword>
<dbReference type="Gene3D" id="1.25.40.10">
    <property type="entry name" value="Tetratricopeptide repeat domain"/>
    <property type="match status" value="2"/>
</dbReference>
<evidence type="ECO:0000256" key="1">
    <source>
        <dbReference type="SAM" id="Phobius"/>
    </source>
</evidence>
<sequence length="692" mass="75174">MLEDVSRSGRGHRVVSPVAVAAVPVGIGLVGNLATGTVEMKAWWWAPATWVVTGLLVAVTVIVQIRQSRAEADRDESESGRGAAQITNLPARNPYFTGRTALLDQIHHRLRSSDRNGDTVVPLGGMGGVGKTQLALEYAHRHADEYTVVWWVNAETAALATTDLLALAERLGIRATAAPAAVLAELWTVLAEHEDRLLIFDNVEDTALWGGLRPRSGGRLLITGRITALRRLAPVIEVCEMPRAESRGLLRSRAPALAPDDLERVLDALGDLPLALEQAGCFLAETGLDVDGFLDLLASHPAGAGLDDPTLDRHPGLAGMVAAGRARLRALDASTGELLDQISFLAPEQLPVAAGSDQRGVRLGNTATTLRKLALLTALGLARNDGQRLLAHRLVQALLRSALSEAERVTALAGAQRLLATAPLGETRDMAAWPARALFTPHIQALSTHLTSMDTSSFIEDEQFRRLVIDHLDYLNTSGQHDPVALALAGQTRRRWTAALGRDHPDVLDAAHALTTALYWTDQLEAAFTCGQDTLERRRRVLGEDHPSTIRTANNLAFCLMRLGRHGQARDLCLAMAGHRRTLGDDHPAVLGTAFALAAANNRLGDYAEARDLDLDVLERRRRLYGEDHPDTLRSARNLAHDLFHLGAFEQALRLQRDTLRRQRRVLGDDHPDARQSANDLDITRRSLAGEG</sequence>
<dbReference type="Proteomes" id="UP000305238">
    <property type="component" value="Unassembled WGS sequence"/>
</dbReference>
<evidence type="ECO:0000313" key="4">
    <source>
        <dbReference type="Proteomes" id="UP000305238"/>
    </source>
</evidence>
<dbReference type="InterPro" id="IPR027417">
    <property type="entry name" value="P-loop_NTPase"/>
</dbReference>
<reference evidence="3 4" key="1">
    <citation type="submission" date="2019-05" db="EMBL/GenBank/DDBJ databases">
        <title>Draft genome sequence of Actinomadura geliboluensis A8036.</title>
        <authorList>
            <person name="Saricaoglu S."/>
            <person name="Isik K."/>
        </authorList>
    </citation>
    <scope>NUCLEOTIDE SEQUENCE [LARGE SCALE GENOMIC DNA]</scope>
    <source>
        <strain evidence="3 4">A8036</strain>
    </source>
</reference>
<dbReference type="SUPFAM" id="SSF48452">
    <property type="entry name" value="TPR-like"/>
    <property type="match status" value="2"/>
</dbReference>
<dbReference type="PANTHER" id="PTHR46082:SF6">
    <property type="entry name" value="AAA+ ATPASE DOMAIN-CONTAINING PROTEIN-RELATED"/>
    <property type="match status" value="1"/>
</dbReference>
<feature type="domain" description="NB-ARC" evidence="2">
    <location>
        <begin position="101"/>
        <end position="226"/>
    </location>
</feature>
<dbReference type="PANTHER" id="PTHR46082">
    <property type="entry name" value="ATP/GTP-BINDING PROTEIN-RELATED"/>
    <property type="match status" value="1"/>
</dbReference>
<dbReference type="OrthoDB" id="580767at2"/>